<keyword evidence="2" id="KW-1185">Reference proteome</keyword>
<evidence type="ECO:0000313" key="1">
    <source>
        <dbReference type="EMBL" id="KAI2661309.1"/>
    </source>
</evidence>
<accession>A0ABQ8MEN3</accession>
<gene>
    <name evidence="1" type="ORF">H4Q32_006874</name>
</gene>
<comment type="caution">
    <text evidence="1">The sequence shown here is derived from an EMBL/GenBank/DDBJ whole genome shotgun (WGS) entry which is preliminary data.</text>
</comment>
<organism evidence="1 2">
    <name type="scientific">Labeo rohita</name>
    <name type="common">Indian major carp</name>
    <name type="synonym">Cyprinus rohita</name>
    <dbReference type="NCBI Taxonomy" id="84645"/>
    <lineage>
        <taxon>Eukaryota</taxon>
        <taxon>Metazoa</taxon>
        <taxon>Chordata</taxon>
        <taxon>Craniata</taxon>
        <taxon>Vertebrata</taxon>
        <taxon>Euteleostomi</taxon>
        <taxon>Actinopterygii</taxon>
        <taxon>Neopterygii</taxon>
        <taxon>Teleostei</taxon>
        <taxon>Ostariophysi</taxon>
        <taxon>Cypriniformes</taxon>
        <taxon>Cyprinidae</taxon>
        <taxon>Labeoninae</taxon>
        <taxon>Labeonini</taxon>
        <taxon>Labeo</taxon>
    </lineage>
</organism>
<evidence type="ECO:0000313" key="2">
    <source>
        <dbReference type="Proteomes" id="UP000830375"/>
    </source>
</evidence>
<protein>
    <submittedName>
        <fullName evidence="1">Beta-microseminoprotein</fullName>
    </submittedName>
</protein>
<reference evidence="1 2" key="1">
    <citation type="submission" date="2022-01" db="EMBL/GenBank/DDBJ databases">
        <title>A high-quality chromosome-level genome assembly of rohu carp, Labeo rohita.</title>
        <authorList>
            <person name="Arick M.A. II"/>
            <person name="Hsu C.-Y."/>
            <person name="Magbanua Z."/>
            <person name="Pechanova O."/>
            <person name="Grover C."/>
            <person name="Miller E."/>
            <person name="Thrash A."/>
            <person name="Ezzel L."/>
            <person name="Alam S."/>
            <person name="Benzie J."/>
            <person name="Hamilton M."/>
            <person name="Karsi A."/>
            <person name="Lawrence M.L."/>
            <person name="Peterson D.G."/>
        </authorList>
    </citation>
    <scope>NUCLEOTIDE SEQUENCE [LARGE SCALE GENOMIC DNA]</scope>
    <source>
        <strain evidence="2">BAU-BD-2019</strain>
        <tissue evidence="1">Blood</tissue>
    </source>
</reference>
<dbReference type="EMBL" id="JACTAM010000008">
    <property type="protein sequence ID" value="KAI2661309.1"/>
    <property type="molecule type" value="Genomic_DNA"/>
</dbReference>
<name>A0ABQ8MEN3_LABRO</name>
<sequence length="85" mass="9515">MSVTAFHQTRICAKRAKMKTLALVLVFCAFFSLSDSACFFQRLKPGEKYCVDGYDNSKHPIGSTWTNGACIRCICSPGQMECCYK</sequence>
<proteinExistence type="predicted"/>
<dbReference type="Gene3D" id="2.10.70.10">
    <property type="entry name" value="Complement Module, domain 1"/>
    <property type="match status" value="1"/>
</dbReference>
<dbReference type="Proteomes" id="UP000830375">
    <property type="component" value="Unassembled WGS sequence"/>
</dbReference>